<evidence type="ECO:0000256" key="1">
    <source>
        <dbReference type="ARBA" id="ARBA00001947"/>
    </source>
</evidence>
<keyword evidence="10" id="KW-0482">Metalloprotease</keyword>
<evidence type="ECO:0000256" key="13">
    <source>
        <dbReference type="SAM" id="Phobius"/>
    </source>
</evidence>
<comment type="caution">
    <text evidence="15">The sequence shown here is derived from an EMBL/GenBank/DDBJ whole genome shotgun (WGS) entry which is preliminary data.</text>
</comment>
<evidence type="ECO:0000313" key="16">
    <source>
        <dbReference type="Proteomes" id="UP000824102"/>
    </source>
</evidence>
<comment type="cofactor">
    <cofactor evidence="1">
        <name>Zn(2+)</name>
        <dbReference type="ChEBI" id="CHEBI:29105"/>
    </cofactor>
</comment>
<feature type="domain" description="Peptidase M50" evidence="14">
    <location>
        <begin position="73"/>
        <end position="138"/>
    </location>
</feature>
<protein>
    <recommendedName>
        <fullName evidence="14">Peptidase M50 domain-containing protein</fullName>
    </recommendedName>
</protein>
<feature type="transmembrane region" description="Helical" evidence="13">
    <location>
        <begin position="119"/>
        <end position="141"/>
    </location>
</feature>
<dbReference type="Pfam" id="PF02163">
    <property type="entry name" value="Peptidase_M50"/>
    <property type="match status" value="2"/>
</dbReference>
<evidence type="ECO:0000256" key="7">
    <source>
        <dbReference type="ARBA" id="ARBA00022801"/>
    </source>
</evidence>
<reference evidence="15" key="2">
    <citation type="submission" date="2021-04" db="EMBL/GenBank/DDBJ databases">
        <authorList>
            <person name="Gilroy R."/>
        </authorList>
    </citation>
    <scope>NUCLEOTIDE SEQUENCE</scope>
    <source>
        <strain evidence="15">ChiW7-2402</strain>
    </source>
</reference>
<evidence type="ECO:0000256" key="5">
    <source>
        <dbReference type="ARBA" id="ARBA00022692"/>
    </source>
</evidence>
<keyword evidence="4" id="KW-0645">Protease</keyword>
<name>A0A9D2G4P2_9FIRM</name>
<dbReference type="GO" id="GO:0046872">
    <property type="term" value="F:metal ion binding"/>
    <property type="evidence" value="ECO:0007669"/>
    <property type="project" value="UniProtKB-KW"/>
</dbReference>
<keyword evidence="9 13" id="KW-1133">Transmembrane helix</keyword>
<keyword evidence="7" id="KW-0378">Hydrolase</keyword>
<evidence type="ECO:0000256" key="10">
    <source>
        <dbReference type="ARBA" id="ARBA00023049"/>
    </source>
</evidence>
<accession>A0A9D2G4P2</accession>
<evidence type="ECO:0000313" key="15">
    <source>
        <dbReference type="EMBL" id="HIZ72162.1"/>
    </source>
</evidence>
<gene>
    <name evidence="15" type="ORF">H9964_01115</name>
</gene>
<keyword evidence="8" id="KW-0862">Zinc</keyword>
<feature type="transmembrane region" description="Helical" evidence="13">
    <location>
        <begin position="189"/>
        <end position="209"/>
    </location>
</feature>
<comment type="similarity">
    <text evidence="3">Belongs to the peptidase M50B family.</text>
</comment>
<keyword evidence="5 13" id="KW-0812">Transmembrane</keyword>
<dbReference type="AlphaFoldDB" id="A0A9D2G4P2"/>
<evidence type="ECO:0000256" key="4">
    <source>
        <dbReference type="ARBA" id="ARBA00022670"/>
    </source>
</evidence>
<feature type="region of interest" description="Disordered" evidence="12">
    <location>
        <begin position="315"/>
        <end position="342"/>
    </location>
</feature>
<evidence type="ECO:0000259" key="14">
    <source>
        <dbReference type="Pfam" id="PF02163"/>
    </source>
</evidence>
<dbReference type="PANTHER" id="PTHR39188">
    <property type="entry name" value="MEMBRANE-ASSOCIATED ZINC METALLOPROTEASE M50B"/>
    <property type="match status" value="1"/>
</dbReference>
<feature type="transmembrane region" description="Helical" evidence="13">
    <location>
        <begin position="50"/>
        <end position="75"/>
    </location>
</feature>
<feature type="transmembrane region" description="Helical" evidence="13">
    <location>
        <begin position="147"/>
        <end position="169"/>
    </location>
</feature>
<reference evidence="15" key="1">
    <citation type="journal article" date="2021" name="PeerJ">
        <title>Extensive microbial diversity within the chicken gut microbiome revealed by metagenomics and culture.</title>
        <authorList>
            <person name="Gilroy R."/>
            <person name="Ravi A."/>
            <person name="Getino M."/>
            <person name="Pursley I."/>
            <person name="Horton D.L."/>
            <person name="Alikhan N.F."/>
            <person name="Baker D."/>
            <person name="Gharbi K."/>
            <person name="Hall N."/>
            <person name="Watson M."/>
            <person name="Adriaenssens E.M."/>
            <person name="Foster-Nyarko E."/>
            <person name="Jarju S."/>
            <person name="Secka A."/>
            <person name="Antonio M."/>
            <person name="Oren A."/>
            <person name="Chaudhuri R.R."/>
            <person name="La Ragione R."/>
            <person name="Hildebrand F."/>
            <person name="Pallen M.J."/>
        </authorList>
    </citation>
    <scope>NUCLEOTIDE SEQUENCE</scope>
    <source>
        <strain evidence="15">ChiW7-2402</strain>
    </source>
</reference>
<feature type="transmembrane region" description="Helical" evidence="13">
    <location>
        <begin position="215"/>
        <end position="235"/>
    </location>
</feature>
<organism evidence="15 16">
    <name type="scientific">Candidatus Gallimonas intestinavium</name>
    <dbReference type="NCBI Taxonomy" id="2838603"/>
    <lineage>
        <taxon>Bacteria</taxon>
        <taxon>Bacillati</taxon>
        <taxon>Bacillota</taxon>
        <taxon>Clostridia</taxon>
        <taxon>Candidatus Gallimonas</taxon>
    </lineage>
</organism>
<evidence type="ECO:0000256" key="2">
    <source>
        <dbReference type="ARBA" id="ARBA00004141"/>
    </source>
</evidence>
<proteinExistence type="inferred from homology"/>
<dbReference type="GO" id="GO:0008237">
    <property type="term" value="F:metallopeptidase activity"/>
    <property type="evidence" value="ECO:0007669"/>
    <property type="project" value="UniProtKB-KW"/>
</dbReference>
<comment type="subcellular location">
    <subcellularLocation>
        <location evidence="2">Membrane</location>
        <topology evidence="2">Multi-pass membrane protein</topology>
    </subcellularLocation>
</comment>
<evidence type="ECO:0000256" key="3">
    <source>
        <dbReference type="ARBA" id="ARBA00007931"/>
    </source>
</evidence>
<dbReference type="EMBL" id="DXBB01000022">
    <property type="protein sequence ID" value="HIZ72162.1"/>
    <property type="molecule type" value="Genomic_DNA"/>
</dbReference>
<dbReference type="GO" id="GO:0016020">
    <property type="term" value="C:membrane"/>
    <property type="evidence" value="ECO:0007669"/>
    <property type="project" value="UniProtKB-SubCell"/>
</dbReference>
<evidence type="ECO:0000256" key="8">
    <source>
        <dbReference type="ARBA" id="ARBA00022833"/>
    </source>
</evidence>
<evidence type="ECO:0000256" key="6">
    <source>
        <dbReference type="ARBA" id="ARBA00022723"/>
    </source>
</evidence>
<feature type="domain" description="Peptidase M50" evidence="14">
    <location>
        <begin position="149"/>
        <end position="197"/>
    </location>
</feature>
<dbReference type="GO" id="GO:0006508">
    <property type="term" value="P:proteolysis"/>
    <property type="evidence" value="ECO:0007669"/>
    <property type="project" value="UniProtKB-KW"/>
</dbReference>
<sequence>MPGADPALVRAASSEGGRAASAALSAAVPRSGGSGAGRRIGAFRVRVHPLFLAAGVLSAFTGQLLFFLSAVLAALEHEFAHAIAARSEGYCLDKVVLMPYGAVISGDLSGIPPRAEAKVLLAGPLANAFTALAFAALWWLFPETYPYTEAAAEVSLSLFLVNLLPAYPLDGGRLLFLLLRPLGEARARLLSRISAFLTAAGILAVFAVSCFSRPNFSALFFALLLLAGNFGGGSYRRIAFPRGRSFSRGVEEKRIVLSSERTAGECVRYLREDRYLVLIVYEDGEYLGELSEGELFAVLEAGGYRTTLKEALERPLEEPLEGARPSRGGETGGNVFQMGVKK</sequence>
<evidence type="ECO:0000256" key="12">
    <source>
        <dbReference type="SAM" id="MobiDB-lite"/>
    </source>
</evidence>
<keyword evidence="11 13" id="KW-0472">Membrane</keyword>
<keyword evidence="6" id="KW-0479">Metal-binding</keyword>
<evidence type="ECO:0000256" key="9">
    <source>
        <dbReference type="ARBA" id="ARBA00022989"/>
    </source>
</evidence>
<dbReference type="Proteomes" id="UP000824102">
    <property type="component" value="Unassembled WGS sequence"/>
</dbReference>
<dbReference type="InterPro" id="IPR008915">
    <property type="entry name" value="Peptidase_M50"/>
</dbReference>
<evidence type="ECO:0000256" key="11">
    <source>
        <dbReference type="ARBA" id="ARBA00023136"/>
    </source>
</evidence>
<dbReference type="PANTHER" id="PTHR39188:SF3">
    <property type="entry name" value="STAGE IV SPORULATION PROTEIN FB"/>
    <property type="match status" value="1"/>
</dbReference>